<sequence length="190" mass="21650">MILNFNRSLIYTQTTLQLFQKSSFIFWFNIIMSTNIPFSWEKKPGVSKVITPSKYSPKALPPPPCPVPEKSKVAPLHHLQVPLPPCTFHAPPLSRSSSRRIFKKHDDDPFYMAQKECTKSSRKGNYFFGGLISKDDFGFGMKKKKKNTSMSFFSCKNSRSVMEDNISIIKVSHNQLPISRSLRSEKGSTP</sequence>
<keyword evidence="2" id="KW-1185">Reference proteome</keyword>
<dbReference type="AlphaFoldDB" id="A0AAN8TXU3"/>
<reference evidence="1 2" key="1">
    <citation type="submission" date="2024-02" db="EMBL/GenBank/DDBJ databases">
        <title>de novo genome assembly of Solanum bulbocastanum strain 11H21.</title>
        <authorList>
            <person name="Hosaka A.J."/>
        </authorList>
    </citation>
    <scope>NUCLEOTIDE SEQUENCE [LARGE SCALE GENOMIC DNA]</scope>
    <source>
        <tissue evidence="1">Young leaves</tissue>
    </source>
</reference>
<evidence type="ECO:0000313" key="1">
    <source>
        <dbReference type="EMBL" id="KAK6792653.1"/>
    </source>
</evidence>
<evidence type="ECO:0000313" key="2">
    <source>
        <dbReference type="Proteomes" id="UP001371456"/>
    </source>
</evidence>
<name>A0AAN8TXU3_SOLBU</name>
<protein>
    <submittedName>
        <fullName evidence="1">Uncharacterized protein</fullName>
    </submittedName>
</protein>
<dbReference type="PANTHER" id="PTHR33696:SF3">
    <property type="entry name" value="FLZ-TYPE DOMAIN-CONTAINING PROTEIN"/>
    <property type="match status" value="1"/>
</dbReference>
<gene>
    <name evidence="1" type="ORF">RDI58_011734</name>
</gene>
<accession>A0AAN8TXU3</accession>
<dbReference type="PANTHER" id="PTHR33696">
    <property type="entry name" value="T22J18.15-RELATED"/>
    <property type="match status" value="1"/>
</dbReference>
<dbReference type="Proteomes" id="UP001371456">
    <property type="component" value="Unassembled WGS sequence"/>
</dbReference>
<proteinExistence type="predicted"/>
<comment type="caution">
    <text evidence="1">The sequence shown here is derived from an EMBL/GenBank/DDBJ whole genome shotgun (WGS) entry which is preliminary data.</text>
</comment>
<dbReference type="EMBL" id="JBANQN010000004">
    <property type="protein sequence ID" value="KAK6792653.1"/>
    <property type="molecule type" value="Genomic_DNA"/>
</dbReference>
<organism evidence="1 2">
    <name type="scientific">Solanum bulbocastanum</name>
    <name type="common">Wild potato</name>
    <dbReference type="NCBI Taxonomy" id="147425"/>
    <lineage>
        <taxon>Eukaryota</taxon>
        <taxon>Viridiplantae</taxon>
        <taxon>Streptophyta</taxon>
        <taxon>Embryophyta</taxon>
        <taxon>Tracheophyta</taxon>
        <taxon>Spermatophyta</taxon>
        <taxon>Magnoliopsida</taxon>
        <taxon>eudicotyledons</taxon>
        <taxon>Gunneridae</taxon>
        <taxon>Pentapetalae</taxon>
        <taxon>asterids</taxon>
        <taxon>lamiids</taxon>
        <taxon>Solanales</taxon>
        <taxon>Solanaceae</taxon>
        <taxon>Solanoideae</taxon>
        <taxon>Solaneae</taxon>
        <taxon>Solanum</taxon>
    </lineage>
</organism>